<dbReference type="PANTHER" id="PTHR30012:SF0">
    <property type="entry name" value="TYPE II SECRETION SYSTEM PROTEIN F-RELATED"/>
    <property type="match status" value="1"/>
</dbReference>
<evidence type="ECO:0000259" key="9">
    <source>
        <dbReference type="Pfam" id="PF00482"/>
    </source>
</evidence>
<evidence type="ECO:0000256" key="3">
    <source>
        <dbReference type="ARBA" id="ARBA00022475"/>
    </source>
</evidence>
<dbReference type="GO" id="GO:0005886">
    <property type="term" value="C:plasma membrane"/>
    <property type="evidence" value="ECO:0007669"/>
    <property type="project" value="UniProtKB-SubCell"/>
</dbReference>
<organism evidence="10 11">
    <name type="scientific">Planktothrix agardhii (strain NIVA-CYA 126/8)</name>
    <dbReference type="NCBI Taxonomy" id="388467"/>
    <lineage>
        <taxon>Bacteria</taxon>
        <taxon>Bacillati</taxon>
        <taxon>Cyanobacteriota</taxon>
        <taxon>Cyanophyceae</taxon>
        <taxon>Oscillatoriophycideae</taxon>
        <taxon>Oscillatoriales</taxon>
        <taxon>Microcoleaceae</taxon>
        <taxon>Planktothrix</taxon>
    </lineage>
</organism>
<keyword evidence="6 8" id="KW-1133">Transmembrane helix</keyword>
<dbReference type="InterPro" id="IPR018076">
    <property type="entry name" value="T2SS_GspF_dom"/>
</dbReference>
<accession>A0A073CG68</accession>
<dbReference type="EMBL" id="CM002803">
    <property type="protein sequence ID" value="KEI66678.1"/>
    <property type="molecule type" value="Genomic_DNA"/>
</dbReference>
<dbReference type="InterPro" id="IPR003004">
    <property type="entry name" value="GspF/PilC"/>
</dbReference>
<dbReference type="Gene3D" id="1.20.81.30">
    <property type="entry name" value="Type II secretion system (T2SS), domain F"/>
    <property type="match status" value="2"/>
</dbReference>
<dbReference type="eggNOG" id="COG1459">
    <property type="taxonomic scope" value="Bacteria"/>
</dbReference>
<dbReference type="PANTHER" id="PTHR30012">
    <property type="entry name" value="GENERAL SECRETION PATHWAY PROTEIN"/>
    <property type="match status" value="1"/>
</dbReference>
<dbReference type="Pfam" id="PF00482">
    <property type="entry name" value="T2SSF"/>
    <property type="match status" value="2"/>
</dbReference>
<gene>
    <name evidence="10" type="primary">gspF</name>
    <name evidence="10" type="ORF">A19Y_1668</name>
</gene>
<evidence type="ECO:0000256" key="7">
    <source>
        <dbReference type="ARBA" id="ARBA00023136"/>
    </source>
</evidence>
<dbReference type="FunFam" id="1.20.81.30:FF:000001">
    <property type="entry name" value="Type II secretion system protein F"/>
    <property type="match status" value="2"/>
</dbReference>
<evidence type="ECO:0000313" key="11">
    <source>
        <dbReference type="Proteomes" id="UP000027395"/>
    </source>
</evidence>
<dbReference type="HOGENOM" id="CLU_035032_2_1_3"/>
<keyword evidence="5 8" id="KW-0812">Transmembrane</keyword>
<keyword evidence="7 8" id="KW-0472">Membrane</keyword>
<name>A0A073CG68_PLAA1</name>
<keyword evidence="4" id="KW-0997">Cell inner membrane</keyword>
<feature type="domain" description="Type II secretion system protein GspF" evidence="9">
    <location>
        <begin position="39"/>
        <end position="162"/>
    </location>
</feature>
<dbReference type="STRING" id="388467.A19Y_1668"/>
<evidence type="ECO:0000256" key="1">
    <source>
        <dbReference type="ARBA" id="ARBA00004429"/>
    </source>
</evidence>
<dbReference type="RefSeq" id="WP_042153552.1">
    <property type="nucleotide sequence ID" value="NZ_CM002803.1"/>
</dbReference>
<evidence type="ECO:0000256" key="5">
    <source>
        <dbReference type="ARBA" id="ARBA00022692"/>
    </source>
</evidence>
<feature type="transmembrane region" description="Helical" evidence="8">
    <location>
        <begin position="233"/>
        <end position="253"/>
    </location>
</feature>
<evidence type="ECO:0000256" key="8">
    <source>
        <dbReference type="SAM" id="Phobius"/>
    </source>
</evidence>
<evidence type="ECO:0000256" key="2">
    <source>
        <dbReference type="ARBA" id="ARBA00005745"/>
    </source>
</evidence>
<comment type="subcellular location">
    <subcellularLocation>
        <location evidence="1">Cell inner membrane</location>
        <topology evidence="1">Multi-pass membrane protein</topology>
    </subcellularLocation>
</comment>
<sequence length="377" mass="41135">MSSSAVRSQVRNRGFDFKRIEESISIALASITVKDLAIFARQFASMFNAGISMAKCLSVLCDQCSNAKLKNALTFIRADVEEGVELSLAMRKFPDIFDQLFISMVSAGETGGVLDEVLERLAVMMEKNHKTNAEIASSMSYPKTVGFIAIAIFFGMTTFLLPTFAKVFQDIGATLPVFTQIMLNISSFCRTWPPIPQAIVIGTLVGLLMIYKAVYKTPAGRMFFDKLFLKLPIFGNLIQISAVARFCTIFCSLTRSGVPIMNSLQIVEEVAGNAAIALCIANARDFIQQGGLISLALQEGNVFPGLAIQMIAIGEESGELDKMLMKVGAFYETEVEEAVKGLTSMLEPLMIVMVAGIVGSILLSMYLPMFSVFEKMG</sequence>
<evidence type="ECO:0000256" key="4">
    <source>
        <dbReference type="ARBA" id="ARBA00022519"/>
    </source>
</evidence>
<dbReference type="Proteomes" id="UP000027395">
    <property type="component" value="Chromosome"/>
</dbReference>
<dbReference type="AlphaFoldDB" id="A0A073CG68"/>
<dbReference type="PRINTS" id="PR00812">
    <property type="entry name" value="BCTERIALGSPF"/>
</dbReference>
<protein>
    <submittedName>
        <fullName evidence="10">GspF</fullName>
    </submittedName>
</protein>
<comment type="similarity">
    <text evidence="2">Belongs to the GSP F family.</text>
</comment>
<feature type="domain" description="Type II secretion system protein GspF" evidence="9">
    <location>
        <begin position="246"/>
        <end position="368"/>
    </location>
</feature>
<feature type="transmembrane region" description="Helical" evidence="8">
    <location>
        <begin position="195"/>
        <end position="213"/>
    </location>
</feature>
<reference evidence="10 11" key="1">
    <citation type="journal article" date="2014" name="Appl. Environ. Microbiol.">
        <title>Elucidation of insertion elements encoded on plasmids and in vitro construction of shuttle vectors from the toxic cyanobacterium Planktothrix.</title>
        <authorList>
            <person name="Christiansen G."/>
            <person name="Goesmann A."/>
            <person name="Kurmayer R."/>
        </authorList>
    </citation>
    <scope>NUCLEOTIDE SEQUENCE [LARGE SCALE GENOMIC DNA]</scope>
    <source>
        <strain evidence="10 11">NIVA-CYA 126/8</strain>
    </source>
</reference>
<dbReference type="InterPro" id="IPR042094">
    <property type="entry name" value="T2SS_GspF_sf"/>
</dbReference>
<keyword evidence="11" id="KW-1185">Reference proteome</keyword>
<keyword evidence="3" id="KW-1003">Cell membrane</keyword>
<evidence type="ECO:0000256" key="6">
    <source>
        <dbReference type="ARBA" id="ARBA00022989"/>
    </source>
</evidence>
<feature type="transmembrane region" description="Helical" evidence="8">
    <location>
        <begin position="349"/>
        <end position="367"/>
    </location>
</feature>
<feature type="transmembrane region" description="Helical" evidence="8">
    <location>
        <begin position="145"/>
        <end position="165"/>
    </location>
</feature>
<proteinExistence type="inferred from homology"/>
<dbReference type="PATRIC" id="fig|388467.6.peg.1610"/>
<evidence type="ECO:0000313" key="10">
    <source>
        <dbReference type="EMBL" id="KEI66678.1"/>
    </source>
</evidence>